<dbReference type="EMBL" id="JAULSV010000007">
    <property type="protein sequence ID" value="KAK0639750.1"/>
    <property type="molecule type" value="Genomic_DNA"/>
</dbReference>
<evidence type="ECO:0000313" key="2">
    <source>
        <dbReference type="EMBL" id="KAK0639750.1"/>
    </source>
</evidence>
<keyword evidence="3" id="KW-1185">Reference proteome</keyword>
<comment type="caution">
    <text evidence="2">The sequence shown here is derived from an EMBL/GenBank/DDBJ whole genome shotgun (WGS) entry which is preliminary data.</text>
</comment>
<keyword evidence="1" id="KW-1133">Transmembrane helix</keyword>
<feature type="transmembrane region" description="Helical" evidence="1">
    <location>
        <begin position="32"/>
        <end position="53"/>
    </location>
</feature>
<sequence length="169" mass="19153">MDTTKTQRIQQPKRNNPHSHIMLHARQIISSSLLYTLLVFSGGFLCGCIRVPFLEPLLGQRTAQLLEMPVMAMVIWRSARVVVRRMSFRPKGQKQRLGSMAVEIDSDCRLLMGLLALAWFVALEVGLYSWVNRAEQKGWKEWVFERDYVAGSVFFGLLVGFAVLPAVVG</sequence>
<gene>
    <name evidence="2" type="ORF">B0T16DRAFT_423678</name>
</gene>
<keyword evidence="1" id="KW-0812">Transmembrane</keyword>
<accession>A0AA39XVB5</accession>
<evidence type="ECO:0000256" key="1">
    <source>
        <dbReference type="SAM" id="Phobius"/>
    </source>
</evidence>
<dbReference type="Proteomes" id="UP001174936">
    <property type="component" value="Unassembled WGS sequence"/>
</dbReference>
<reference evidence="2" key="1">
    <citation type="submission" date="2023-06" db="EMBL/GenBank/DDBJ databases">
        <title>Genome-scale phylogeny and comparative genomics of the fungal order Sordariales.</title>
        <authorList>
            <consortium name="Lawrence Berkeley National Laboratory"/>
            <person name="Hensen N."/>
            <person name="Bonometti L."/>
            <person name="Westerberg I."/>
            <person name="Brannstrom I.O."/>
            <person name="Guillou S."/>
            <person name="Cros-Aarteil S."/>
            <person name="Calhoun S."/>
            <person name="Haridas S."/>
            <person name="Kuo A."/>
            <person name="Mondo S."/>
            <person name="Pangilinan J."/>
            <person name="Riley R."/>
            <person name="Labutti K."/>
            <person name="Andreopoulos B."/>
            <person name="Lipzen A."/>
            <person name="Chen C."/>
            <person name="Yanf M."/>
            <person name="Daum C."/>
            <person name="Ng V."/>
            <person name="Clum A."/>
            <person name="Steindorff A."/>
            <person name="Ohm R."/>
            <person name="Martin F."/>
            <person name="Silar P."/>
            <person name="Natvig D."/>
            <person name="Lalanne C."/>
            <person name="Gautier V."/>
            <person name="Ament-Velasquez S.L."/>
            <person name="Kruys A."/>
            <person name="Hutchinson M.I."/>
            <person name="Powell A.J."/>
            <person name="Barry K."/>
            <person name="Miller A.N."/>
            <person name="Grigoriev I.V."/>
            <person name="Debuchy R."/>
            <person name="Gladieux P."/>
            <person name="Thoren M.H."/>
            <person name="Johannesson H."/>
        </authorList>
    </citation>
    <scope>NUCLEOTIDE SEQUENCE</scope>
    <source>
        <strain evidence="2">SMH2532-1</strain>
    </source>
</reference>
<feature type="transmembrane region" description="Helical" evidence="1">
    <location>
        <begin position="148"/>
        <end position="168"/>
    </location>
</feature>
<dbReference type="AlphaFoldDB" id="A0AA39XVB5"/>
<evidence type="ECO:0000313" key="3">
    <source>
        <dbReference type="Proteomes" id="UP001174936"/>
    </source>
</evidence>
<keyword evidence="1" id="KW-0472">Membrane</keyword>
<name>A0AA39XVB5_9PEZI</name>
<proteinExistence type="predicted"/>
<protein>
    <submittedName>
        <fullName evidence="2">Uncharacterized protein</fullName>
    </submittedName>
</protein>
<organism evidence="2 3">
    <name type="scientific">Cercophora newfieldiana</name>
    <dbReference type="NCBI Taxonomy" id="92897"/>
    <lineage>
        <taxon>Eukaryota</taxon>
        <taxon>Fungi</taxon>
        <taxon>Dikarya</taxon>
        <taxon>Ascomycota</taxon>
        <taxon>Pezizomycotina</taxon>
        <taxon>Sordariomycetes</taxon>
        <taxon>Sordariomycetidae</taxon>
        <taxon>Sordariales</taxon>
        <taxon>Lasiosphaeriaceae</taxon>
        <taxon>Cercophora</taxon>
    </lineage>
</organism>
<feature type="transmembrane region" description="Helical" evidence="1">
    <location>
        <begin position="110"/>
        <end position="128"/>
    </location>
</feature>